<dbReference type="Proteomes" id="UP000286773">
    <property type="component" value="Unassembled WGS sequence"/>
</dbReference>
<name>A0A430B2W6_9ENTE</name>
<reference evidence="3 4" key="1">
    <citation type="submission" date="2017-05" db="EMBL/GenBank/DDBJ databases">
        <title>Vagococcus spp. assemblies.</title>
        <authorList>
            <person name="Gulvik C.A."/>
        </authorList>
    </citation>
    <scope>NUCLEOTIDE SEQUENCE [LARGE SCALE GENOMIC DNA]</scope>
    <source>
        <strain evidence="3 4">LMG 24798</strain>
    </source>
</reference>
<keyword evidence="1" id="KW-0812">Transmembrane</keyword>
<evidence type="ECO:0000313" key="4">
    <source>
        <dbReference type="Proteomes" id="UP000286773"/>
    </source>
</evidence>
<dbReference type="NCBIfam" id="TIGR01167">
    <property type="entry name" value="LPXTG_anchor"/>
    <property type="match status" value="1"/>
</dbReference>
<keyword evidence="4" id="KW-1185">Reference proteome</keyword>
<keyword evidence="2" id="KW-0732">Signal</keyword>
<feature type="transmembrane region" description="Helical" evidence="1">
    <location>
        <begin position="72"/>
        <end position="91"/>
    </location>
</feature>
<sequence>MRKKGVILVIAVLMILFTNHMFSAAEPKTVDVDRQKITFTLKEDKTIEKKKVKPTKKVSPKKILPKTNEQRALFLSFIGTVLTGICCAMIYNKQKGRR</sequence>
<organism evidence="3 4">
    <name type="scientific">Vagococcus acidifermentans</name>
    <dbReference type="NCBI Taxonomy" id="564710"/>
    <lineage>
        <taxon>Bacteria</taxon>
        <taxon>Bacillati</taxon>
        <taxon>Bacillota</taxon>
        <taxon>Bacilli</taxon>
        <taxon>Lactobacillales</taxon>
        <taxon>Enterococcaceae</taxon>
        <taxon>Vagococcus</taxon>
    </lineage>
</organism>
<feature type="chain" id="PRO_5038398928" description="Gram-positive cocci surface proteins LPxTG domain-containing protein" evidence="2">
    <location>
        <begin position="25"/>
        <end position="98"/>
    </location>
</feature>
<keyword evidence="1" id="KW-1133">Transmembrane helix</keyword>
<keyword evidence="1" id="KW-0472">Membrane</keyword>
<feature type="signal peptide" evidence="2">
    <location>
        <begin position="1"/>
        <end position="24"/>
    </location>
</feature>
<evidence type="ECO:0008006" key="5">
    <source>
        <dbReference type="Google" id="ProtNLM"/>
    </source>
</evidence>
<dbReference type="EMBL" id="NGKC01000001">
    <property type="protein sequence ID" value="RSU14685.1"/>
    <property type="molecule type" value="Genomic_DNA"/>
</dbReference>
<dbReference type="AlphaFoldDB" id="A0A430B2W6"/>
<protein>
    <recommendedName>
        <fullName evidence="5">Gram-positive cocci surface proteins LPxTG domain-containing protein</fullName>
    </recommendedName>
</protein>
<comment type="caution">
    <text evidence="3">The sequence shown here is derived from an EMBL/GenBank/DDBJ whole genome shotgun (WGS) entry which is preliminary data.</text>
</comment>
<accession>A0A430B2W6</accession>
<evidence type="ECO:0000256" key="1">
    <source>
        <dbReference type="SAM" id="Phobius"/>
    </source>
</evidence>
<evidence type="ECO:0000256" key="2">
    <source>
        <dbReference type="SAM" id="SignalP"/>
    </source>
</evidence>
<gene>
    <name evidence="3" type="ORF">CBF27_01525</name>
</gene>
<proteinExistence type="predicted"/>
<dbReference type="RefSeq" id="WP_126811674.1">
    <property type="nucleotide sequence ID" value="NZ_NGKC01000001.1"/>
</dbReference>
<evidence type="ECO:0000313" key="3">
    <source>
        <dbReference type="EMBL" id="RSU14685.1"/>
    </source>
</evidence>